<dbReference type="AlphaFoldDB" id="A0A448HKA9"/>
<name>A0A448HKA9_9ACTO</name>
<sequence>MPRIVTLLVGGGRDGDRPWLATLTFWAGIVASWTARVPPMGDHPLLLPEWLLLVVTVVMVLVWTRLGWTARRDRHVWAVVFATGAIGFGIADGSGNSAFVLVVALANVTMVAGTATGVASAAGLVATVFVAVPLVFDKSWSDSGDQALGLSGFAVATIAVAQVLGSERRSAVTAQRLLGEVESAHAELVASHAELESAHAALRHHSEQEQELAVANERARLAREVHDAVGHHLTVAQLNLTYAQRLRAIDEETAWAEVADARSTVATALREVRRAVRAMGPAPLVERTLCTALSRLSRTFDGTGLEVTFAVEGPARALPAHVDLTLYRVAEEALTNAARHAQEATRADVLLTYEPDRVTLSVHDDGRLDSPITPGFGLDGARRRLLEVGGVLEVSRAEHDGLLLTARVPADVVS</sequence>
<gene>
    <name evidence="12" type="primary">desK_7</name>
    <name evidence="12" type="ORF">NCTC11636_02624</name>
</gene>
<dbReference type="InterPro" id="IPR003594">
    <property type="entry name" value="HATPase_dom"/>
</dbReference>
<evidence type="ECO:0000256" key="8">
    <source>
        <dbReference type="ARBA" id="ARBA00023012"/>
    </source>
</evidence>
<evidence type="ECO:0000256" key="4">
    <source>
        <dbReference type="ARBA" id="ARBA00022679"/>
    </source>
</evidence>
<dbReference type="GO" id="GO:0046983">
    <property type="term" value="F:protein dimerization activity"/>
    <property type="evidence" value="ECO:0007669"/>
    <property type="project" value="InterPro"/>
</dbReference>
<evidence type="ECO:0000256" key="6">
    <source>
        <dbReference type="ARBA" id="ARBA00022777"/>
    </source>
</evidence>
<dbReference type="Gene3D" id="3.30.565.10">
    <property type="entry name" value="Histidine kinase-like ATPase, C-terminal domain"/>
    <property type="match status" value="1"/>
</dbReference>
<dbReference type="EC" id="2.7.13.3" evidence="2"/>
<evidence type="ECO:0000256" key="5">
    <source>
        <dbReference type="ARBA" id="ARBA00022741"/>
    </source>
</evidence>
<proteinExistence type="predicted"/>
<dbReference type="CDD" id="cd16917">
    <property type="entry name" value="HATPase_UhpB-NarQ-NarX-like"/>
    <property type="match status" value="1"/>
</dbReference>
<comment type="catalytic activity">
    <reaction evidence="1">
        <text>ATP + protein L-histidine = ADP + protein N-phospho-L-histidine.</text>
        <dbReference type="EC" id="2.7.13.3"/>
    </reaction>
</comment>
<evidence type="ECO:0000256" key="1">
    <source>
        <dbReference type="ARBA" id="ARBA00000085"/>
    </source>
</evidence>
<dbReference type="InterPro" id="IPR036890">
    <property type="entry name" value="HATPase_C_sf"/>
</dbReference>
<dbReference type="InterPro" id="IPR050482">
    <property type="entry name" value="Sensor_HK_TwoCompSys"/>
</dbReference>
<dbReference type="Pfam" id="PF07730">
    <property type="entry name" value="HisKA_3"/>
    <property type="match status" value="1"/>
</dbReference>
<feature type="transmembrane region" description="Helical" evidence="9">
    <location>
        <begin position="147"/>
        <end position="165"/>
    </location>
</feature>
<feature type="transmembrane region" description="Helical" evidence="9">
    <location>
        <begin position="111"/>
        <end position="135"/>
    </location>
</feature>
<evidence type="ECO:0000256" key="7">
    <source>
        <dbReference type="ARBA" id="ARBA00022840"/>
    </source>
</evidence>
<feature type="transmembrane region" description="Helical" evidence="9">
    <location>
        <begin position="50"/>
        <end position="68"/>
    </location>
</feature>
<dbReference type="EMBL" id="LR134350">
    <property type="protein sequence ID" value="VEG30145.1"/>
    <property type="molecule type" value="Genomic_DNA"/>
</dbReference>
<organism evidence="12 13">
    <name type="scientific">Actinomyces howellii</name>
    <dbReference type="NCBI Taxonomy" id="52771"/>
    <lineage>
        <taxon>Bacteria</taxon>
        <taxon>Bacillati</taxon>
        <taxon>Actinomycetota</taxon>
        <taxon>Actinomycetes</taxon>
        <taxon>Actinomycetales</taxon>
        <taxon>Actinomycetaceae</taxon>
        <taxon>Actinomyces</taxon>
    </lineage>
</organism>
<dbReference type="PANTHER" id="PTHR24421:SF10">
    <property type="entry name" value="NITRATE_NITRITE SENSOR PROTEIN NARQ"/>
    <property type="match status" value="1"/>
</dbReference>
<dbReference type="OrthoDB" id="227596at2"/>
<keyword evidence="3" id="KW-0597">Phosphoprotein</keyword>
<dbReference type="Proteomes" id="UP000266895">
    <property type="component" value="Chromosome"/>
</dbReference>
<reference evidence="12 13" key="1">
    <citation type="submission" date="2018-12" db="EMBL/GenBank/DDBJ databases">
        <authorList>
            <consortium name="Pathogen Informatics"/>
        </authorList>
    </citation>
    <scope>NUCLEOTIDE SEQUENCE [LARGE SCALE GENOMIC DNA]</scope>
    <source>
        <strain evidence="12 13">NCTC11636</strain>
    </source>
</reference>
<keyword evidence="9" id="KW-0812">Transmembrane</keyword>
<keyword evidence="4 12" id="KW-0808">Transferase</keyword>
<evidence type="ECO:0000259" key="10">
    <source>
        <dbReference type="Pfam" id="PF02518"/>
    </source>
</evidence>
<evidence type="ECO:0000256" key="9">
    <source>
        <dbReference type="SAM" id="Phobius"/>
    </source>
</evidence>
<evidence type="ECO:0000256" key="3">
    <source>
        <dbReference type="ARBA" id="ARBA00022553"/>
    </source>
</evidence>
<dbReference type="GO" id="GO:0016020">
    <property type="term" value="C:membrane"/>
    <property type="evidence" value="ECO:0007669"/>
    <property type="project" value="InterPro"/>
</dbReference>
<keyword evidence="5" id="KW-0547">Nucleotide-binding</keyword>
<dbReference type="GO" id="GO:0000155">
    <property type="term" value="F:phosphorelay sensor kinase activity"/>
    <property type="evidence" value="ECO:0007669"/>
    <property type="project" value="InterPro"/>
</dbReference>
<protein>
    <recommendedName>
        <fullName evidence="2">histidine kinase</fullName>
        <ecNumber evidence="2">2.7.13.3</ecNumber>
    </recommendedName>
</protein>
<keyword evidence="8" id="KW-0902">Two-component regulatory system</keyword>
<evidence type="ECO:0000259" key="11">
    <source>
        <dbReference type="Pfam" id="PF07730"/>
    </source>
</evidence>
<keyword evidence="6 12" id="KW-0418">Kinase</keyword>
<feature type="transmembrane region" description="Helical" evidence="9">
    <location>
        <begin position="75"/>
        <end position="91"/>
    </location>
</feature>
<keyword evidence="13" id="KW-1185">Reference proteome</keyword>
<keyword evidence="9" id="KW-0472">Membrane</keyword>
<dbReference type="Gene3D" id="1.20.5.1930">
    <property type="match status" value="1"/>
</dbReference>
<feature type="domain" description="Signal transduction histidine kinase subgroup 3 dimerisation and phosphoacceptor" evidence="11">
    <location>
        <begin position="217"/>
        <end position="283"/>
    </location>
</feature>
<dbReference type="RefSeq" id="WP_126383768.1">
    <property type="nucleotide sequence ID" value="NZ_LR134350.1"/>
</dbReference>
<dbReference type="Pfam" id="PF02518">
    <property type="entry name" value="HATPase_c"/>
    <property type="match status" value="1"/>
</dbReference>
<feature type="domain" description="Histidine kinase/HSP90-like ATPase" evidence="10">
    <location>
        <begin position="324"/>
        <end position="410"/>
    </location>
</feature>
<dbReference type="GO" id="GO:0005524">
    <property type="term" value="F:ATP binding"/>
    <property type="evidence" value="ECO:0007669"/>
    <property type="project" value="UniProtKB-KW"/>
</dbReference>
<evidence type="ECO:0000313" key="13">
    <source>
        <dbReference type="Proteomes" id="UP000266895"/>
    </source>
</evidence>
<dbReference type="KEGG" id="ahw:NCTC11636_02624"/>
<keyword evidence="7" id="KW-0067">ATP-binding</keyword>
<feature type="transmembrane region" description="Helical" evidence="9">
    <location>
        <begin position="20"/>
        <end position="38"/>
    </location>
</feature>
<dbReference type="PANTHER" id="PTHR24421">
    <property type="entry name" value="NITRATE/NITRITE SENSOR PROTEIN NARX-RELATED"/>
    <property type="match status" value="1"/>
</dbReference>
<dbReference type="InterPro" id="IPR011712">
    <property type="entry name" value="Sig_transdc_His_kin_sub3_dim/P"/>
</dbReference>
<accession>A0A448HKA9</accession>
<evidence type="ECO:0000313" key="12">
    <source>
        <dbReference type="EMBL" id="VEG30145.1"/>
    </source>
</evidence>
<dbReference type="SUPFAM" id="SSF55874">
    <property type="entry name" value="ATPase domain of HSP90 chaperone/DNA topoisomerase II/histidine kinase"/>
    <property type="match status" value="1"/>
</dbReference>
<evidence type="ECO:0000256" key="2">
    <source>
        <dbReference type="ARBA" id="ARBA00012438"/>
    </source>
</evidence>
<keyword evidence="9" id="KW-1133">Transmembrane helix</keyword>